<keyword evidence="6" id="KW-0677">Repeat</keyword>
<dbReference type="Proteomes" id="UP000515162">
    <property type="component" value="Chromosome 3R"/>
</dbReference>
<evidence type="ECO:0000313" key="19">
    <source>
        <dbReference type="RefSeq" id="XP_033162383.1"/>
    </source>
</evidence>
<evidence type="ECO:0000256" key="5">
    <source>
        <dbReference type="ARBA" id="ARBA00022723"/>
    </source>
</evidence>
<keyword evidence="18" id="KW-1185">Reference proteome</keyword>
<feature type="region of interest" description="Disordered" evidence="16">
    <location>
        <begin position="261"/>
        <end position="287"/>
    </location>
</feature>
<dbReference type="InterPro" id="IPR036236">
    <property type="entry name" value="Znf_C2H2_sf"/>
</dbReference>
<dbReference type="Gene3D" id="3.30.160.60">
    <property type="entry name" value="Classic Zinc Finger"/>
    <property type="match status" value="1"/>
</dbReference>
<dbReference type="RefSeq" id="XP_033162383.1">
    <property type="nucleotide sequence ID" value="XM_033306492.1"/>
</dbReference>
<keyword evidence="8" id="KW-0221">Differentiation</keyword>
<evidence type="ECO:0000256" key="1">
    <source>
        <dbReference type="ARBA" id="ARBA00004123"/>
    </source>
</evidence>
<keyword evidence="12" id="KW-0010">Activator</keyword>
<feature type="region of interest" description="Disordered" evidence="16">
    <location>
        <begin position="140"/>
        <end position="160"/>
    </location>
</feature>
<evidence type="ECO:0000256" key="6">
    <source>
        <dbReference type="ARBA" id="ARBA00022737"/>
    </source>
</evidence>
<dbReference type="SMART" id="SM00355">
    <property type="entry name" value="ZnF_C2H2"/>
    <property type="match status" value="3"/>
</dbReference>
<evidence type="ECO:0000256" key="11">
    <source>
        <dbReference type="ARBA" id="ARBA00023125"/>
    </source>
</evidence>
<organism evidence="18 19">
    <name type="scientific">Drosophila mauritiana</name>
    <name type="common">Fruit fly</name>
    <dbReference type="NCBI Taxonomy" id="7226"/>
    <lineage>
        <taxon>Eukaryota</taxon>
        <taxon>Metazoa</taxon>
        <taxon>Ecdysozoa</taxon>
        <taxon>Arthropoda</taxon>
        <taxon>Hexapoda</taxon>
        <taxon>Insecta</taxon>
        <taxon>Pterygota</taxon>
        <taxon>Neoptera</taxon>
        <taxon>Endopterygota</taxon>
        <taxon>Diptera</taxon>
        <taxon>Brachycera</taxon>
        <taxon>Muscomorpha</taxon>
        <taxon>Ephydroidea</taxon>
        <taxon>Drosophilidae</taxon>
        <taxon>Drosophila</taxon>
        <taxon>Sophophora</taxon>
    </lineage>
</organism>
<dbReference type="InterPro" id="IPR013087">
    <property type="entry name" value="Znf_C2H2_type"/>
</dbReference>
<feature type="domain" description="C2H2-type" evidence="17">
    <location>
        <begin position="377"/>
        <end position="399"/>
    </location>
</feature>
<dbReference type="AlphaFoldDB" id="A0A6P8K1A1"/>
<evidence type="ECO:0000256" key="15">
    <source>
        <dbReference type="PROSITE-ProRule" id="PRU00042"/>
    </source>
</evidence>
<sequence length="576" mass="63042">MDDSRRSMAGKFHFQQIDSRSSSIMTNDESVSMYLSFDAEDTLSNAKWQSALVTQSSQFLEVHNTKMEVNSDDMDLRRTILKDLQQLTIGEPDQNSPLRPFDKSILNRHNALCSTPSKGNSTATQPPQIMESMDLTQIDKENTHPEGHNHSGGDNSTLSSSVDVTANTVKANTLKTGDATMDNVSLQEAAKTPGPSQVYPLSANVVLENITEVSNEGVSMLVSPGAEKEVANVNEVVNEVSELIAKALKISADSVKPKTSKLKVEAGKKRQSMSSTYSGAALPRPRRSYLPTTTAETRTYSFKQRMSVVVKTTLNSPARKRSIGGGVPLSRRSCLPVSKLTKSNIKKSIAVASGRSPEKIASNPAKTSTKSHLETVFSCKNCSATFRVKSLLDVHMRMHDPVDNGPNTLKRLNSNTVAAGGSKNRCKFCDKNFALERALHIHLMQNCDKIPPSEKRKLQFTELNHEKKAQLPKIGATSVINHPMTVPQKPQQRMSTIPKLAPSQGVQSMAPPSVKKVPKNVAHAGVYRTPTKTVPCHICKQSFRSILEFTNHSLTVHGTNQLKKMTGKEDAQSAQD</sequence>
<dbReference type="PANTHER" id="PTHR24379:SF128">
    <property type="entry name" value="C2H2-TYPE DOMAIN-CONTAINING PROTEIN"/>
    <property type="match status" value="1"/>
</dbReference>
<evidence type="ECO:0000313" key="18">
    <source>
        <dbReference type="Proteomes" id="UP000515162"/>
    </source>
</evidence>
<keyword evidence="14" id="KW-0539">Nucleus</keyword>
<evidence type="ECO:0000256" key="2">
    <source>
        <dbReference type="ARBA" id="ARBA00006991"/>
    </source>
</evidence>
<keyword evidence="7 15" id="KW-0863">Zinc-finger</keyword>
<dbReference type="GeneID" id="117142476"/>
<evidence type="ECO:0000256" key="8">
    <source>
        <dbReference type="ARBA" id="ARBA00022782"/>
    </source>
</evidence>
<keyword evidence="11" id="KW-0238">DNA-binding</keyword>
<dbReference type="PROSITE" id="PS50157">
    <property type="entry name" value="ZINC_FINGER_C2H2_2"/>
    <property type="match status" value="1"/>
</dbReference>
<accession>A0A6P8K1A1</accession>
<dbReference type="Pfam" id="PF00096">
    <property type="entry name" value="zf-C2H2"/>
    <property type="match status" value="1"/>
</dbReference>
<dbReference type="GO" id="GO:0008270">
    <property type="term" value="F:zinc ion binding"/>
    <property type="evidence" value="ECO:0007669"/>
    <property type="project" value="UniProtKB-KW"/>
</dbReference>
<keyword evidence="10" id="KW-0805">Transcription regulation</keyword>
<dbReference type="PROSITE" id="PS00028">
    <property type="entry name" value="ZINC_FINGER_C2H2_1"/>
    <property type="match status" value="2"/>
</dbReference>
<evidence type="ECO:0000256" key="4">
    <source>
        <dbReference type="ARBA" id="ARBA00022491"/>
    </source>
</evidence>
<evidence type="ECO:0000256" key="3">
    <source>
        <dbReference type="ARBA" id="ARBA00022473"/>
    </source>
</evidence>
<keyword evidence="13" id="KW-0804">Transcription</keyword>
<evidence type="ECO:0000256" key="7">
    <source>
        <dbReference type="ARBA" id="ARBA00022771"/>
    </source>
</evidence>
<gene>
    <name evidence="19" type="primary">LOC117142476</name>
</gene>
<evidence type="ECO:0000256" key="9">
    <source>
        <dbReference type="ARBA" id="ARBA00022833"/>
    </source>
</evidence>
<feature type="compositionally biased region" description="Basic and acidic residues" evidence="16">
    <location>
        <begin position="140"/>
        <end position="151"/>
    </location>
</feature>
<name>A0A6P8K1A1_DROMA</name>
<keyword evidence="3" id="KW-0217">Developmental protein</keyword>
<protein>
    <submittedName>
        <fullName evidence="19">Uncharacterized protein LOC117142476 isoform X1</fullName>
    </submittedName>
</protein>
<proteinExistence type="inferred from homology"/>
<evidence type="ECO:0000259" key="17">
    <source>
        <dbReference type="PROSITE" id="PS50157"/>
    </source>
</evidence>
<comment type="subcellular location">
    <subcellularLocation>
        <location evidence="1">Nucleus</location>
    </subcellularLocation>
</comment>
<dbReference type="SUPFAM" id="SSF57667">
    <property type="entry name" value="beta-beta-alpha zinc fingers"/>
    <property type="match status" value="1"/>
</dbReference>
<evidence type="ECO:0000256" key="14">
    <source>
        <dbReference type="ARBA" id="ARBA00023242"/>
    </source>
</evidence>
<keyword evidence="4" id="KW-0678">Repressor</keyword>
<evidence type="ECO:0000256" key="12">
    <source>
        <dbReference type="ARBA" id="ARBA00023159"/>
    </source>
</evidence>
<evidence type="ECO:0000256" key="13">
    <source>
        <dbReference type="ARBA" id="ARBA00023163"/>
    </source>
</evidence>
<evidence type="ECO:0000256" key="10">
    <source>
        <dbReference type="ARBA" id="ARBA00023015"/>
    </source>
</evidence>
<evidence type="ECO:0000256" key="16">
    <source>
        <dbReference type="SAM" id="MobiDB-lite"/>
    </source>
</evidence>
<comment type="similarity">
    <text evidence="2">Belongs to the krueppel C2H2-type zinc-finger protein family.</text>
</comment>
<keyword evidence="5" id="KW-0479">Metal-binding</keyword>
<keyword evidence="9" id="KW-0862">Zinc</keyword>
<dbReference type="PANTHER" id="PTHR24379">
    <property type="entry name" value="KRAB AND ZINC FINGER DOMAIN-CONTAINING"/>
    <property type="match status" value="1"/>
</dbReference>
<reference evidence="19" key="1">
    <citation type="submission" date="2025-08" db="UniProtKB">
        <authorList>
            <consortium name="RefSeq"/>
        </authorList>
    </citation>
    <scope>IDENTIFICATION</scope>
    <source>
        <strain evidence="19">Mau12</strain>
        <tissue evidence="19">Whole Body</tissue>
    </source>
</reference>